<reference evidence="3 4" key="1">
    <citation type="submission" date="2017-05" db="EMBL/GenBank/DDBJ databases">
        <authorList>
            <person name="Song R."/>
            <person name="Chenine A.L."/>
            <person name="Ruprecht R.M."/>
        </authorList>
    </citation>
    <scope>NUCLEOTIDE SEQUENCE [LARGE SCALE GENOMIC DNA]</scope>
    <source>
        <strain evidence="3 4">CECT 8898</strain>
    </source>
</reference>
<keyword evidence="2" id="KW-0732">Signal</keyword>
<evidence type="ECO:0008006" key="5">
    <source>
        <dbReference type="Google" id="ProtNLM"/>
    </source>
</evidence>
<dbReference type="AlphaFoldDB" id="A0A238KRA8"/>
<feature type="compositionally biased region" description="Low complexity" evidence="1">
    <location>
        <begin position="69"/>
        <end position="84"/>
    </location>
</feature>
<proteinExistence type="predicted"/>
<feature type="compositionally biased region" description="Low complexity" evidence="1">
    <location>
        <begin position="135"/>
        <end position="146"/>
    </location>
</feature>
<dbReference type="Pfam" id="PF13365">
    <property type="entry name" value="Trypsin_2"/>
    <property type="match status" value="1"/>
</dbReference>
<evidence type="ECO:0000256" key="2">
    <source>
        <dbReference type="SAM" id="SignalP"/>
    </source>
</evidence>
<dbReference type="SUPFAM" id="SSF50494">
    <property type="entry name" value="Trypsin-like serine proteases"/>
    <property type="match status" value="1"/>
</dbReference>
<accession>A0A238KRA8</accession>
<feature type="chain" id="PRO_5012059616" description="Trypsin" evidence="2">
    <location>
        <begin position="29"/>
        <end position="417"/>
    </location>
</feature>
<gene>
    <name evidence="3" type="ORF">MAA8898_03191</name>
</gene>
<protein>
    <recommendedName>
        <fullName evidence="5">Trypsin</fullName>
    </recommendedName>
</protein>
<feature type="compositionally biased region" description="Pro residues" evidence="1">
    <location>
        <begin position="104"/>
        <end position="120"/>
    </location>
</feature>
<sequence>MFSPLRSVALCCLTAAFPVVISVDAAFAQDRAERCNRPGPCKQVNETLVLDPNAETGKDPGTVTVFSKNPGVAAPNPNVAAPDPNRSKPPATGGDTIITQPIKVPSPVPSTPPAVTPPPKVVNAAPPATQPRPPAVVTRPPATQPVLTPGTGPGLVLRTPPVGAPNPPLTDRVPTRTKAPVEPTPSIDAKPLTEMPYITFSPATPDENYEVSLVDNMRGTGRLRVMTDYGPVFCSGFVFGPSVVATSWACVPGVLEDSRAYATKIDEIQIVFDHIFPDQRLWTARGYELVLDTELSSRETGLAILHIADGETTFPADRIQRVGQALPDPRAPLFMLSYPRGGTMALQHCGAQDTDPAYLPEKTFEHSCLSESGDLGAPIFDATTGAVVGMHLSHELSTGRRFATPMLDLANWIGTQQ</sequence>
<dbReference type="InterPro" id="IPR009003">
    <property type="entry name" value="Peptidase_S1_PA"/>
</dbReference>
<dbReference type="Proteomes" id="UP000207598">
    <property type="component" value="Unassembled WGS sequence"/>
</dbReference>
<feature type="signal peptide" evidence="2">
    <location>
        <begin position="1"/>
        <end position="28"/>
    </location>
</feature>
<feature type="region of interest" description="Disordered" evidence="1">
    <location>
        <begin position="68"/>
        <end position="190"/>
    </location>
</feature>
<evidence type="ECO:0000313" key="4">
    <source>
        <dbReference type="Proteomes" id="UP000207598"/>
    </source>
</evidence>
<dbReference type="RefSeq" id="WP_094021983.1">
    <property type="nucleotide sequence ID" value="NZ_FXYF01000008.1"/>
</dbReference>
<dbReference type="EMBL" id="FXYF01000008">
    <property type="protein sequence ID" value="SMX45315.1"/>
    <property type="molecule type" value="Genomic_DNA"/>
</dbReference>
<evidence type="ECO:0000256" key="1">
    <source>
        <dbReference type="SAM" id="MobiDB-lite"/>
    </source>
</evidence>
<evidence type="ECO:0000313" key="3">
    <source>
        <dbReference type="EMBL" id="SMX45315.1"/>
    </source>
</evidence>
<name>A0A238KRA8_9RHOB</name>
<keyword evidence="4" id="KW-1185">Reference proteome</keyword>
<organism evidence="3 4">
    <name type="scientific">Maliponia aquimaris</name>
    <dbReference type="NCBI Taxonomy" id="1673631"/>
    <lineage>
        <taxon>Bacteria</taxon>
        <taxon>Pseudomonadati</taxon>
        <taxon>Pseudomonadota</taxon>
        <taxon>Alphaproteobacteria</taxon>
        <taxon>Rhodobacterales</taxon>
        <taxon>Paracoccaceae</taxon>
        <taxon>Maliponia</taxon>
    </lineage>
</organism>